<dbReference type="Gene3D" id="3.40.50.10740">
    <property type="entry name" value="Class I glutamine amidotransferase-like"/>
    <property type="match status" value="1"/>
</dbReference>
<keyword evidence="3" id="KW-0645">Protease</keyword>
<evidence type="ECO:0000256" key="1">
    <source>
        <dbReference type="ARBA" id="ARBA00010233"/>
    </source>
</evidence>
<keyword evidence="4" id="KW-0378">Hydrolase</keyword>
<proteinExistence type="inferred from homology"/>
<dbReference type="InterPro" id="IPR040449">
    <property type="entry name" value="Peptidase_S66_N"/>
</dbReference>
<dbReference type="Proteomes" id="UP000183129">
    <property type="component" value="Unassembled WGS sequence"/>
</dbReference>
<evidence type="ECO:0000256" key="4">
    <source>
        <dbReference type="ARBA" id="ARBA00022801"/>
    </source>
</evidence>
<evidence type="ECO:0000313" key="9">
    <source>
        <dbReference type="EMBL" id="SFE72515.1"/>
    </source>
</evidence>
<dbReference type="SUPFAM" id="SSF141986">
    <property type="entry name" value="LD-carboxypeptidase A C-terminal domain-like"/>
    <property type="match status" value="1"/>
</dbReference>
<dbReference type="PANTHER" id="PTHR30237">
    <property type="entry name" value="MURAMOYLTETRAPEPTIDE CARBOXYPEPTIDASE"/>
    <property type="match status" value="1"/>
</dbReference>
<dbReference type="STRING" id="34086.SAMN04488084_1139"/>
<dbReference type="EMBL" id="FONS01000002">
    <property type="protein sequence ID" value="SFE72515.1"/>
    <property type="molecule type" value="Genomic_DNA"/>
</dbReference>
<evidence type="ECO:0000256" key="3">
    <source>
        <dbReference type="ARBA" id="ARBA00022670"/>
    </source>
</evidence>
<dbReference type="InterPro" id="IPR040921">
    <property type="entry name" value="Peptidase_S66C"/>
</dbReference>
<evidence type="ECO:0000259" key="7">
    <source>
        <dbReference type="Pfam" id="PF02016"/>
    </source>
</evidence>
<dbReference type="SUPFAM" id="SSF52317">
    <property type="entry name" value="Class I glutamine amidotransferase-like"/>
    <property type="match status" value="1"/>
</dbReference>
<evidence type="ECO:0000256" key="6">
    <source>
        <dbReference type="PIRSR" id="PIRSR028757-1"/>
    </source>
</evidence>
<feature type="domain" description="LD-carboxypeptidase N-terminal" evidence="7">
    <location>
        <begin position="22"/>
        <end position="137"/>
    </location>
</feature>
<sequence length="306" mass="33838">MSKILILAMIQLPPGLKKGDKIAIVCPAKKLKKPIDNALDILRSWGLEIVEGKSVQSGYHQFAGDDQLRTADLQQYLDDPEIKGIIAGRGGYGTLRIIDNLDFTNFLAHPKWVVGFSDITVLLSHILAQTNTASIHGQMPGTFEDASRESLESLRRALFNEGNTYDYSSSFPNRTGIAEGILAGGNLSILIALEGSVSAIDYKDKILFLEDVGEPEYSIDRMLRILIRSGKLNDLKGLIIGAFNEIPEESIPFGQTPEEIIQELVKDYHFPVCYNFPCGHIADNRVMIVGETCKLDISGQKVVFRQ</sequence>
<name>A0A1I2CWF1_9SPHI</name>
<dbReference type="InterPro" id="IPR029062">
    <property type="entry name" value="Class_I_gatase-like"/>
</dbReference>
<dbReference type="AlphaFoldDB" id="A0A1I2CWF1"/>
<dbReference type="InterPro" id="IPR027461">
    <property type="entry name" value="Carboxypeptidase_A_C_sf"/>
</dbReference>
<feature type="active site" description="Nucleophile" evidence="6">
    <location>
        <position position="117"/>
    </location>
</feature>
<accession>A0A1I2CWF1</accession>
<dbReference type="Pfam" id="PF17676">
    <property type="entry name" value="Peptidase_S66C"/>
    <property type="match status" value="1"/>
</dbReference>
<dbReference type="GO" id="GO:0008236">
    <property type="term" value="F:serine-type peptidase activity"/>
    <property type="evidence" value="ECO:0007669"/>
    <property type="project" value="UniProtKB-KW"/>
</dbReference>
<dbReference type="InterPro" id="IPR027478">
    <property type="entry name" value="LdcA_N"/>
</dbReference>
<dbReference type="InterPro" id="IPR003507">
    <property type="entry name" value="S66_fam"/>
</dbReference>
<dbReference type="Pfam" id="PF02016">
    <property type="entry name" value="Peptidase_S66"/>
    <property type="match status" value="1"/>
</dbReference>
<reference evidence="9 10" key="1">
    <citation type="submission" date="2016-10" db="EMBL/GenBank/DDBJ databases">
        <authorList>
            <person name="de Groot N.N."/>
        </authorList>
    </citation>
    <scope>NUCLEOTIDE SEQUENCE [LARGE SCALE GENOMIC DNA]</scope>
    <source>
        <strain evidence="9 10">ATCC 51969</strain>
    </source>
</reference>
<organism evidence="9 10">
    <name type="scientific">Pedobacter antarcticus</name>
    <dbReference type="NCBI Taxonomy" id="34086"/>
    <lineage>
        <taxon>Bacteria</taxon>
        <taxon>Pseudomonadati</taxon>
        <taxon>Bacteroidota</taxon>
        <taxon>Sphingobacteriia</taxon>
        <taxon>Sphingobacteriales</taxon>
        <taxon>Sphingobacteriaceae</taxon>
        <taxon>Pedobacter</taxon>
    </lineage>
</organism>
<dbReference type="PIRSF" id="PIRSF028757">
    <property type="entry name" value="LD-carboxypeptidase"/>
    <property type="match status" value="1"/>
</dbReference>
<evidence type="ECO:0000313" key="10">
    <source>
        <dbReference type="Proteomes" id="UP000183129"/>
    </source>
</evidence>
<feature type="active site" description="Charge relay system" evidence="6">
    <location>
        <position position="280"/>
    </location>
</feature>
<dbReference type="GO" id="GO:0004180">
    <property type="term" value="F:carboxypeptidase activity"/>
    <property type="evidence" value="ECO:0007669"/>
    <property type="project" value="UniProtKB-KW"/>
</dbReference>
<keyword evidence="2 9" id="KW-0121">Carboxypeptidase</keyword>
<gene>
    <name evidence="9" type="ORF">SAMN03003324_01227</name>
</gene>
<feature type="active site" description="Charge relay system" evidence="6">
    <location>
        <position position="210"/>
    </location>
</feature>
<keyword evidence="5" id="KW-0720">Serine protease</keyword>
<comment type="similarity">
    <text evidence="1">Belongs to the peptidase S66 family.</text>
</comment>
<dbReference type="GO" id="GO:0006508">
    <property type="term" value="P:proteolysis"/>
    <property type="evidence" value="ECO:0007669"/>
    <property type="project" value="UniProtKB-KW"/>
</dbReference>
<evidence type="ECO:0000259" key="8">
    <source>
        <dbReference type="Pfam" id="PF17676"/>
    </source>
</evidence>
<evidence type="ECO:0000256" key="2">
    <source>
        <dbReference type="ARBA" id="ARBA00022645"/>
    </source>
</evidence>
<dbReference type="Gene3D" id="3.50.30.60">
    <property type="entry name" value="LD-carboxypeptidase A C-terminal domain-like"/>
    <property type="match status" value="1"/>
</dbReference>
<dbReference type="CDD" id="cd07025">
    <property type="entry name" value="Peptidase_S66"/>
    <property type="match status" value="1"/>
</dbReference>
<evidence type="ECO:0000256" key="5">
    <source>
        <dbReference type="ARBA" id="ARBA00022825"/>
    </source>
</evidence>
<dbReference type="PANTHER" id="PTHR30237:SF2">
    <property type="entry name" value="MUREIN TETRAPEPTIDE CARBOXYPEPTIDASE"/>
    <property type="match status" value="1"/>
</dbReference>
<protein>
    <submittedName>
        <fullName evidence="9">Muramoyltetrapeptide carboxypeptidase</fullName>
    </submittedName>
</protein>
<feature type="domain" description="LD-carboxypeptidase C-terminal" evidence="8">
    <location>
        <begin position="179"/>
        <end position="295"/>
    </location>
</feature>